<protein>
    <recommendedName>
        <fullName evidence="4">3-deoxy-manno-octulosonate cytidylyltransferase</fullName>
        <ecNumber evidence="4">2.7.7.38</ecNumber>
    </recommendedName>
    <alternativeName>
        <fullName evidence="4">CMP-2-keto-3-deoxyoctulosonic acid synthase</fullName>
        <shortName evidence="4">CKS</shortName>
        <shortName evidence="4">CMP-KDO synthase</shortName>
    </alternativeName>
</protein>
<evidence type="ECO:0000256" key="2">
    <source>
        <dbReference type="ARBA" id="ARBA00022695"/>
    </source>
</evidence>
<dbReference type="PANTHER" id="PTHR42866:SF2">
    <property type="entry name" value="3-DEOXY-MANNO-OCTULOSONATE CYTIDYLYLTRANSFERASE, MITOCHONDRIAL"/>
    <property type="match status" value="1"/>
</dbReference>
<keyword evidence="4" id="KW-0963">Cytoplasm</keyword>
<name>A0A1H2WKH0_9FLAO</name>
<keyword evidence="2 4" id="KW-0548">Nucleotidyltransferase</keyword>
<keyword evidence="3 4" id="KW-0448">Lipopolysaccharide biosynthesis</keyword>
<keyword evidence="1 4" id="KW-0808">Transferase</keyword>
<dbReference type="RefSeq" id="WP_016420753.1">
    <property type="nucleotide sequence ID" value="NZ_FNND01000004.1"/>
</dbReference>
<dbReference type="HAMAP" id="MF_00057">
    <property type="entry name" value="KdsB"/>
    <property type="match status" value="1"/>
</dbReference>
<reference evidence="5 6" key="1">
    <citation type="submission" date="2016-10" db="EMBL/GenBank/DDBJ databases">
        <authorList>
            <person name="Varghese N."/>
            <person name="Submissions S."/>
        </authorList>
    </citation>
    <scope>NUCLEOTIDE SEQUENCE [LARGE SCALE GENOMIC DNA]</scope>
    <source>
        <strain evidence="5 6">DSM 11449</strain>
    </source>
</reference>
<evidence type="ECO:0000256" key="1">
    <source>
        <dbReference type="ARBA" id="ARBA00022679"/>
    </source>
</evidence>
<comment type="caution">
    <text evidence="5">The sequence shown here is derived from an EMBL/GenBank/DDBJ whole genome shotgun (WGS) entry which is preliminary data.</text>
</comment>
<dbReference type="InterPro" id="IPR004528">
    <property type="entry name" value="KdsB"/>
</dbReference>
<dbReference type="GO" id="GO:0008690">
    <property type="term" value="F:3-deoxy-manno-octulosonate cytidylyltransferase activity"/>
    <property type="evidence" value="ECO:0007669"/>
    <property type="project" value="UniProtKB-UniRule"/>
</dbReference>
<organism evidence="5 6">
    <name type="scientific">Capnocytophaga granulosa</name>
    <dbReference type="NCBI Taxonomy" id="45242"/>
    <lineage>
        <taxon>Bacteria</taxon>
        <taxon>Pseudomonadati</taxon>
        <taxon>Bacteroidota</taxon>
        <taxon>Flavobacteriia</taxon>
        <taxon>Flavobacteriales</taxon>
        <taxon>Flavobacteriaceae</taxon>
        <taxon>Capnocytophaga</taxon>
    </lineage>
</organism>
<dbReference type="CDD" id="cd02517">
    <property type="entry name" value="CMP-KDO-Synthetase"/>
    <property type="match status" value="1"/>
</dbReference>
<dbReference type="InterPro" id="IPR029044">
    <property type="entry name" value="Nucleotide-diphossugar_trans"/>
</dbReference>
<accession>A0A1H2WKH0</accession>
<dbReference type="GO" id="GO:0009103">
    <property type="term" value="P:lipopolysaccharide biosynthetic process"/>
    <property type="evidence" value="ECO:0007669"/>
    <property type="project" value="UniProtKB-UniRule"/>
</dbReference>
<comment type="pathway">
    <text evidence="4">Nucleotide-sugar biosynthesis; CMP-3-deoxy-D-manno-octulosonate biosynthesis; CMP-3-deoxy-D-manno-octulosonate from 3-deoxy-D-manno-octulosonate and CTP: step 1/1.</text>
</comment>
<dbReference type="AlphaFoldDB" id="A0A1H2WKH0"/>
<dbReference type="EMBL" id="FNND01000004">
    <property type="protein sequence ID" value="SDW81143.1"/>
    <property type="molecule type" value="Genomic_DNA"/>
</dbReference>
<sequence>MRKIAVIPARLEATRFPKKLLQDLGGRSVIEQTYLATVRTSLFDEVWVATDSQEIEQKIKAIDGKVFLSQIAHSCGSNRIAEAVEMLSADIIVNVQGDEPFIQKESLERLLEVFDHDPKQQIDLASLMMPLKEWEDIQNPNNVKVVVDKEQFALYFSRSPIPFRRDEQVAYTYRKHIGVYAFRKEALMAFYRLSPTPLEEIEKLEQLRYLENGRRIKMILTEVENVGIDTPEDLEKARFLWKDSAPTF</sequence>
<dbReference type="NCBIfam" id="NF003952">
    <property type="entry name" value="PRK05450.1-5"/>
    <property type="match status" value="1"/>
</dbReference>
<evidence type="ECO:0000313" key="5">
    <source>
        <dbReference type="EMBL" id="SDW81143.1"/>
    </source>
</evidence>
<dbReference type="NCBIfam" id="NF009905">
    <property type="entry name" value="PRK13368.1"/>
    <property type="match status" value="1"/>
</dbReference>
<dbReference type="InterPro" id="IPR003329">
    <property type="entry name" value="Cytidylyl_trans"/>
</dbReference>
<dbReference type="Proteomes" id="UP000182771">
    <property type="component" value="Unassembled WGS sequence"/>
</dbReference>
<gene>
    <name evidence="4" type="primary">kdsB</name>
    <name evidence="5" type="ORF">SAMN05444420_104123</name>
</gene>
<comment type="similarity">
    <text evidence="4">Belongs to the KdsB family.</text>
</comment>
<keyword evidence="6" id="KW-1185">Reference proteome</keyword>
<dbReference type="GO" id="GO:0033468">
    <property type="term" value="P:CMP-keto-3-deoxy-D-manno-octulosonic acid biosynthetic process"/>
    <property type="evidence" value="ECO:0007669"/>
    <property type="project" value="UniProtKB-UniRule"/>
</dbReference>
<comment type="subcellular location">
    <subcellularLocation>
        <location evidence="4">Cytoplasm</location>
    </subcellularLocation>
</comment>
<evidence type="ECO:0000313" key="6">
    <source>
        <dbReference type="Proteomes" id="UP000182771"/>
    </source>
</evidence>
<dbReference type="GeneID" id="85017355"/>
<proteinExistence type="inferred from homology"/>
<comment type="catalytic activity">
    <reaction evidence="4">
        <text>3-deoxy-alpha-D-manno-oct-2-ulosonate + CTP = CMP-3-deoxy-beta-D-manno-octulosonate + diphosphate</text>
        <dbReference type="Rhea" id="RHEA:23448"/>
        <dbReference type="ChEBI" id="CHEBI:33019"/>
        <dbReference type="ChEBI" id="CHEBI:37563"/>
        <dbReference type="ChEBI" id="CHEBI:85986"/>
        <dbReference type="ChEBI" id="CHEBI:85987"/>
        <dbReference type="EC" id="2.7.7.38"/>
    </reaction>
</comment>
<dbReference type="UniPathway" id="UPA00358">
    <property type="reaction ID" value="UER00476"/>
</dbReference>
<comment type="function">
    <text evidence="4">Activates KDO (a required 8-carbon sugar) for incorporation into bacterial lipopolysaccharide in Gram-negative bacteria.</text>
</comment>
<dbReference type="PANTHER" id="PTHR42866">
    <property type="entry name" value="3-DEOXY-MANNO-OCTULOSONATE CYTIDYLYLTRANSFERASE"/>
    <property type="match status" value="1"/>
</dbReference>
<evidence type="ECO:0000256" key="3">
    <source>
        <dbReference type="ARBA" id="ARBA00022985"/>
    </source>
</evidence>
<dbReference type="Gene3D" id="3.90.550.10">
    <property type="entry name" value="Spore Coat Polysaccharide Biosynthesis Protein SpsA, Chain A"/>
    <property type="match status" value="1"/>
</dbReference>
<dbReference type="Pfam" id="PF02348">
    <property type="entry name" value="CTP_transf_3"/>
    <property type="match status" value="1"/>
</dbReference>
<dbReference type="SUPFAM" id="SSF53448">
    <property type="entry name" value="Nucleotide-diphospho-sugar transferases"/>
    <property type="match status" value="1"/>
</dbReference>
<dbReference type="EC" id="2.7.7.38" evidence="4"/>
<dbReference type="NCBIfam" id="TIGR00466">
    <property type="entry name" value="kdsB"/>
    <property type="match status" value="1"/>
</dbReference>
<dbReference type="GO" id="GO:0005829">
    <property type="term" value="C:cytosol"/>
    <property type="evidence" value="ECO:0007669"/>
    <property type="project" value="TreeGrafter"/>
</dbReference>
<evidence type="ECO:0000256" key="4">
    <source>
        <dbReference type="HAMAP-Rule" id="MF_00057"/>
    </source>
</evidence>
<dbReference type="OrthoDB" id="9815559at2"/>